<dbReference type="Pfam" id="PF12261">
    <property type="entry name" value="T_hemolysin"/>
    <property type="match status" value="1"/>
</dbReference>
<dbReference type="EMBL" id="JAVDWE010000002">
    <property type="protein sequence ID" value="MDR7093595.1"/>
    <property type="molecule type" value="Genomic_DNA"/>
</dbReference>
<evidence type="ECO:0000313" key="2">
    <source>
        <dbReference type="Proteomes" id="UP001265550"/>
    </source>
</evidence>
<sequence length="207" mass="22677">MAHPSLSAAPVSHPHVAPSLAICHPDDPERAEVEFFIHEVYARRYGARVFHFAPVLAFLRDATGIIAAAGYRAADRAPLFLERYLAAPVEHLLAHSHGTVPARKDIVEVGHLAASRAGEGRRLILMLGRHLAQQEFQWVVSTLTKELRHLFLRIGVTPLTLGTADPAALGDEAVHWGSYYDHTPLVLAGHLPQAMRRLSTRHDGAAP</sequence>
<dbReference type="InterPro" id="IPR022050">
    <property type="entry name" value="T_hemolysin"/>
</dbReference>
<protein>
    <recommendedName>
        <fullName evidence="3">Thermostable hemolysin</fullName>
    </recommendedName>
</protein>
<evidence type="ECO:0000313" key="1">
    <source>
        <dbReference type="EMBL" id="MDR7093595.1"/>
    </source>
</evidence>
<name>A0ABU1V804_9BURK</name>
<accession>A0ABU1V804</accession>
<organism evidence="1 2">
    <name type="scientific">Hydrogenophaga laconesensis</name>
    <dbReference type="NCBI Taxonomy" id="1805971"/>
    <lineage>
        <taxon>Bacteria</taxon>
        <taxon>Pseudomonadati</taxon>
        <taxon>Pseudomonadota</taxon>
        <taxon>Betaproteobacteria</taxon>
        <taxon>Burkholderiales</taxon>
        <taxon>Comamonadaceae</taxon>
        <taxon>Hydrogenophaga</taxon>
    </lineage>
</organism>
<reference evidence="1 2" key="1">
    <citation type="submission" date="2023-07" db="EMBL/GenBank/DDBJ databases">
        <title>Sorghum-associated microbial communities from plants grown in Nebraska, USA.</title>
        <authorList>
            <person name="Schachtman D."/>
        </authorList>
    </citation>
    <scope>NUCLEOTIDE SEQUENCE [LARGE SCALE GENOMIC DNA]</scope>
    <source>
        <strain evidence="1 2">BE240</strain>
    </source>
</reference>
<gene>
    <name evidence="1" type="ORF">J2X09_001327</name>
</gene>
<dbReference type="Proteomes" id="UP001265550">
    <property type="component" value="Unassembled WGS sequence"/>
</dbReference>
<proteinExistence type="predicted"/>
<evidence type="ECO:0008006" key="3">
    <source>
        <dbReference type="Google" id="ProtNLM"/>
    </source>
</evidence>
<keyword evidence="2" id="KW-1185">Reference proteome</keyword>
<dbReference type="RefSeq" id="WP_310307794.1">
    <property type="nucleotide sequence ID" value="NZ_JAVDWE010000002.1"/>
</dbReference>
<comment type="caution">
    <text evidence="1">The sequence shown here is derived from an EMBL/GenBank/DDBJ whole genome shotgun (WGS) entry which is preliminary data.</text>
</comment>